<dbReference type="InterPro" id="IPR000182">
    <property type="entry name" value="GNAT_dom"/>
</dbReference>
<dbReference type="PROSITE" id="PS51186">
    <property type="entry name" value="GNAT"/>
    <property type="match status" value="1"/>
</dbReference>
<evidence type="ECO:0000313" key="5">
    <source>
        <dbReference type="Proteomes" id="UP000554235"/>
    </source>
</evidence>
<dbReference type="Proteomes" id="UP000554235">
    <property type="component" value="Unassembled WGS sequence"/>
</dbReference>
<organism evidence="4 5">
    <name type="scientific">Fusarium albosuccineum</name>
    <dbReference type="NCBI Taxonomy" id="1237068"/>
    <lineage>
        <taxon>Eukaryota</taxon>
        <taxon>Fungi</taxon>
        <taxon>Dikarya</taxon>
        <taxon>Ascomycota</taxon>
        <taxon>Pezizomycotina</taxon>
        <taxon>Sordariomycetes</taxon>
        <taxon>Hypocreomycetidae</taxon>
        <taxon>Hypocreales</taxon>
        <taxon>Nectriaceae</taxon>
        <taxon>Fusarium</taxon>
        <taxon>Fusarium decemcellulare species complex</taxon>
    </lineage>
</organism>
<keyword evidence="1 4" id="KW-0808">Transferase</keyword>
<gene>
    <name evidence="4" type="ORF">FALBO_5951</name>
</gene>
<dbReference type="InterPro" id="IPR051016">
    <property type="entry name" value="Diverse_Substrate_AcTransf"/>
</dbReference>
<feature type="domain" description="N-acetyltransferase" evidence="3">
    <location>
        <begin position="3"/>
        <end position="170"/>
    </location>
</feature>
<dbReference type="GO" id="GO:0008080">
    <property type="term" value="F:N-acetyltransferase activity"/>
    <property type="evidence" value="ECO:0007669"/>
    <property type="project" value="TreeGrafter"/>
</dbReference>
<dbReference type="Pfam" id="PF00583">
    <property type="entry name" value="Acetyltransf_1"/>
    <property type="match status" value="1"/>
</dbReference>
<keyword evidence="2" id="KW-0012">Acyltransferase</keyword>
<comment type="caution">
    <text evidence="4">The sequence shown here is derived from an EMBL/GenBank/DDBJ whole genome shotgun (WGS) entry which is preliminary data.</text>
</comment>
<dbReference type="SUPFAM" id="SSF55729">
    <property type="entry name" value="Acyl-CoA N-acyltransferases (Nat)"/>
    <property type="match status" value="1"/>
</dbReference>
<dbReference type="InterPro" id="IPR016181">
    <property type="entry name" value="Acyl_CoA_acyltransferase"/>
</dbReference>
<dbReference type="CDD" id="cd04301">
    <property type="entry name" value="NAT_SF"/>
    <property type="match status" value="1"/>
</dbReference>
<evidence type="ECO:0000259" key="3">
    <source>
        <dbReference type="PROSITE" id="PS51186"/>
    </source>
</evidence>
<protein>
    <submittedName>
        <fullName evidence="4">N-acetyltransferase ats1</fullName>
    </submittedName>
</protein>
<reference evidence="4 5" key="1">
    <citation type="submission" date="2020-01" db="EMBL/GenBank/DDBJ databases">
        <title>Identification and distribution of gene clusters putatively required for synthesis of sphingolipid metabolism inhibitors in phylogenetically diverse species of the filamentous fungus Fusarium.</title>
        <authorList>
            <person name="Kim H.-S."/>
            <person name="Busman M."/>
            <person name="Brown D.W."/>
            <person name="Divon H."/>
            <person name="Uhlig S."/>
            <person name="Proctor R.H."/>
        </authorList>
    </citation>
    <scope>NUCLEOTIDE SEQUENCE [LARGE SCALE GENOMIC DNA]</scope>
    <source>
        <strain evidence="4 5">NRRL 20459</strain>
    </source>
</reference>
<proteinExistence type="predicted"/>
<accession>A0A8H4LFH3</accession>
<name>A0A8H4LFH3_9HYPO</name>
<dbReference type="Gene3D" id="3.40.630.30">
    <property type="match status" value="1"/>
</dbReference>
<dbReference type="EMBL" id="JAADYS010000776">
    <property type="protein sequence ID" value="KAF4467168.1"/>
    <property type="molecule type" value="Genomic_DNA"/>
</dbReference>
<dbReference type="PANTHER" id="PTHR10545">
    <property type="entry name" value="DIAMINE N-ACETYLTRANSFERASE"/>
    <property type="match status" value="1"/>
</dbReference>
<dbReference type="OrthoDB" id="7305308at2759"/>
<evidence type="ECO:0000256" key="2">
    <source>
        <dbReference type="ARBA" id="ARBA00023315"/>
    </source>
</evidence>
<evidence type="ECO:0000313" key="4">
    <source>
        <dbReference type="EMBL" id="KAF4467168.1"/>
    </source>
</evidence>
<dbReference type="AlphaFoldDB" id="A0A8H4LFH3"/>
<dbReference type="PANTHER" id="PTHR10545:SF29">
    <property type="entry name" value="GH14572P-RELATED"/>
    <property type="match status" value="1"/>
</dbReference>
<keyword evidence="5" id="KW-1185">Reference proteome</keyword>
<sequence length="173" mass="19109">MYLLTSLFANADVPTIIKFMHESAAEQNAPASAKATEQDLVAAIDFGDPQASAERGPRGRFAKLILAVAPEGPVAGMATYFVTFAFFLGRSSVCLEDLFVLPEYRRRGYARDLVQAIARETTALGCARMEWQCYKENDRALRFYQSLGAKVMDPIAYLRLDEEGLVKLANDGD</sequence>
<evidence type="ECO:0000256" key="1">
    <source>
        <dbReference type="ARBA" id="ARBA00022679"/>
    </source>
</evidence>